<dbReference type="InterPro" id="IPR037459">
    <property type="entry name" value="RhgT-like"/>
</dbReference>
<comment type="similarity">
    <text evidence="1">Belongs to the 'GDSL' lipolytic enzyme family.</text>
</comment>
<accession>A0ABV8PCX6</accession>
<sequence length="255" mass="28704">MKNTAFKILIVVMLFVLSAFSSKQKKITIYIIGDSTAANKSAKAYPETGWGMELQSFFKTDVVVDNRVLNGRSTKSFRAEKHWEPVLRQLMPGDYVFIEFGHNDEKIEKPGIGTSLSEFKSNLINYVLEVRKKRAIPVLLTPISRRSFKNGILVNSHGDYPNVTRKVADSLNVPMIDMLVKTEKLLSNLGDLSSIKLFNYVDSGHINYPIGKKDDTHLSPDGAKQVAGLVVQGIKEERLKLAKRLKKWKPIAQLI</sequence>
<dbReference type="InterPro" id="IPR013830">
    <property type="entry name" value="SGNH_hydro"/>
</dbReference>
<dbReference type="PANTHER" id="PTHR43695">
    <property type="entry name" value="PUTATIVE (AFU_ORTHOLOGUE AFUA_2G17250)-RELATED"/>
    <property type="match status" value="1"/>
</dbReference>
<gene>
    <name evidence="4" type="ORF">ACFOWA_12220</name>
</gene>
<evidence type="ECO:0000259" key="3">
    <source>
        <dbReference type="Pfam" id="PF13472"/>
    </source>
</evidence>
<dbReference type="PANTHER" id="PTHR43695:SF1">
    <property type="entry name" value="RHAMNOGALACTURONAN ACETYLESTERASE"/>
    <property type="match status" value="1"/>
</dbReference>
<comment type="caution">
    <text evidence="4">The sequence shown here is derived from an EMBL/GenBank/DDBJ whole genome shotgun (WGS) entry which is preliminary data.</text>
</comment>
<name>A0ABV8PCX6_9SPHI</name>
<dbReference type="Gene3D" id="3.40.50.1110">
    <property type="entry name" value="SGNH hydrolase"/>
    <property type="match status" value="1"/>
</dbReference>
<keyword evidence="5" id="KW-1185">Reference proteome</keyword>
<protein>
    <submittedName>
        <fullName evidence="4">Rhamnogalacturonan acetylesterase</fullName>
    </submittedName>
</protein>
<evidence type="ECO:0000256" key="1">
    <source>
        <dbReference type="ARBA" id="ARBA00008668"/>
    </source>
</evidence>
<evidence type="ECO:0000256" key="2">
    <source>
        <dbReference type="ARBA" id="ARBA00022801"/>
    </source>
</evidence>
<dbReference type="RefSeq" id="WP_378985501.1">
    <property type="nucleotide sequence ID" value="NZ_JBHSBW010000011.1"/>
</dbReference>
<reference evidence="5" key="1">
    <citation type="journal article" date="2019" name="Int. J. Syst. Evol. Microbiol.">
        <title>The Global Catalogue of Microorganisms (GCM) 10K type strain sequencing project: providing services to taxonomists for standard genome sequencing and annotation.</title>
        <authorList>
            <consortium name="The Broad Institute Genomics Platform"/>
            <consortium name="The Broad Institute Genome Sequencing Center for Infectious Disease"/>
            <person name="Wu L."/>
            <person name="Ma J."/>
        </authorList>
    </citation>
    <scope>NUCLEOTIDE SEQUENCE [LARGE SCALE GENOMIC DNA]</scope>
    <source>
        <strain evidence="5">CCM 8691</strain>
    </source>
</reference>
<dbReference type="InterPro" id="IPR036514">
    <property type="entry name" value="SGNH_hydro_sf"/>
</dbReference>
<evidence type="ECO:0000313" key="5">
    <source>
        <dbReference type="Proteomes" id="UP001595789"/>
    </source>
</evidence>
<proteinExistence type="inferred from homology"/>
<feature type="domain" description="SGNH hydrolase-type esterase" evidence="3">
    <location>
        <begin position="32"/>
        <end position="223"/>
    </location>
</feature>
<evidence type="ECO:0000313" key="4">
    <source>
        <dbReference type="EMBL" id="MFC4211955.1"/>
    </source>
</evidence>
<dbReference type="Pfam" id="PF13472">
    <property type="entry name" value="Lipase_GDSL_2"/>
    <property type="match status" value="1"/>
</dbReference>
<organism evidence="4 5">
    <name type="scientific">Pedobacter lithocola</name>
    <dbReference type="NCBI Taxonomy" id="1908239"/>
    <lineage>
        <taxon>Bacteria</taxon>
        <taxon>Pseudomonadati</taxon>
        <taxon>Bacteroidota</taxon>
        <taxon>Sphingobacteriia</taxon>
        <taxon>Sphingobacteriales</taxon>
        <taxon>Sphingobacteriaceae</taxon>
        <taxon>Pedobacter</taxon>
    </lineage>
</organism>
<keyword evidence="2" id="KW-0378">Hydrolase</keyword>
<dbReference type="CDD" id="cd01821">
    <property type="entry name" value="Rhamnogalacturan_acetylesterase_like"/>
    <property type="match status" value="1"/>
</dbReference>
<dbReference type="EMBL" id="JBHSBW010000011">
    <property type="protein sequence ID" value="MFC4211955.1"/>
    <property type="molecule type" value="Genomic_DNA"/>
</dbReference>
<dbReference type="Proteomes" id="UP001595789">
    <property type="component" value="Unassembled WGS sequence"/>
</dbReference>
<dbReference type="SUPFAM" id="SSF52266">
    <property type="entry name" value="SGNH hydrolase"/>
    <property type="match status" value="1"/>
</dbReference>